<organism evidence="3 4">
    <name type="scientific">Triticum turgidum subsp. durum</name>
    <name type="common">Durum wheat</name>
    <name type="synonym">Triticum durum</name>
    <dbReference type="NCBI Taxonomy" id="4567"/>
    <lineage>
        <taxon>Eukaryota</taxon>
        <taxon>Viridiplantae</taxon>
        <taxon>Streptophyta</taxon>
        <taxon>Embryophyta</taxon>
        <taxon>Tracheophyta</taxon>
        <taxon>Spermatophyta</taxon>
        <taxon>Magnoliopsida</taxon>
        <taxon>Liliopsida</taxon>
        <taxon>Poales</taxon>
        <taxon>Poaceae</taxon>
        <taxon>BOP clade</taxon>
        <taxon>Pooideae</taxon>
        <taxon>Triticodae</taxon>
        <taxon>Triticeae</taxon>
        <taxon>Triticinae</taxon>
        <taxon>Triticum</taxon>
    </lineage>
</organism>
<feature type="transmembrane region" description="Helical" evidence="1">
    <location>
        <begin position="86"/>
        <end position="108"/>
    </location>
</feature>
<dbReference type="AlphaFoldDB" id="A0A9R0X6A0"/>
<dbReference type="Gramene" id="TRITD5Bv1G100820.1">
    <property type="protein sequence ID" value="TRITD5Bv1G100820.1"/>
    <property type="gene ID" value="TRITD5Bv1G100820"/>
</dbReference>
<evidence type="ECO:0000313" key="4">
    <source>
        <dbReference type="Proteomes" id="UP000324705"/>
    </source>
</evidence>
<evidence type="ECO:0000256" key="1">
    <source>
        <dbReference type="SAM" id="Phobius"/>
    </source>
</evidence>
<evidence type="ECO:0000313" key="3">
    <source>
        <dbReference type="EMBL" id="VAI30842.1"/>
    </source>
</evidence>
<gene>
    <name evidence="3" type="ORF">TRITD_5Bv1G100820</name>
</gene>
<accession>A0A9R0X6A0</accession>
<dbReference type="Pfam" id="PF17834">
    <property type="entry name" value="GHD"/>
    <property type="match status" value="1"/>
</dbReference>
<proteinExistence type="predicted"/>
<feature type="domain" description="Beta-galactosidase beta-sandwich" evidence="2">
    <location>
        <begin position="115"/>
        <end position="164"/>
    </location>
</feature>
<evidence type="ECO:0000259" key="2">
    <source>
        <dbReference type="Pfam" id="PF17834"/>
    </source>
</evidence>
<dbReference type="EMBL" id="LT934120">
    <property type="protein sequence ID" value="VAI30842.1"/>
    <property type="molecule type" value="Genomic_DNA"/>
</dbReference>
<name>A0A9R0X6A0_TRITD</name>
<keyword evidence="4" id="KW-1185">Reference proteome</keyword>
<reference evidence="3 4" key="1">
    <citation type="submission" date="2017-09" db="EMBL/GenBank/DDBJ databases">
        <authorList>
            <consortium name="International Durum Wheat Genome Sequencing Consortium (IDWGSC)"/>
            <person name="Milanesi L."/>
        </authorList>
    </citation>
    <scope>NUCLEOTIDE SEQUENCE [LARGE SCALE GENOMIC DNA]</scope>
    <source>
        <strain evidence="4">cv. Svevo</strain>
    </source>
</reference>
<dbReference type="Proteomes" id="UP000324705">
    <property type="component" value="Chromosome 5B"/>
</dbReference>
<protein>
    <recommendedName>
        <fullName evidence="2">Beta-galactosidase beta-sandwich domain-containing protein</fullName>
    </recommendedName>
</protein>
<keyword evidence="1" id="KW-1133">Transmembrane helix</keyword>
<keyword evidence="1" id="KW-0472">Membrane</keyword>
<dbReference type="InterPro" id="IPR041392">
    <property type="entry name" value="GHD"/>
</dbReference>
<sequence>MCLNFREESHLEAIKKLGIVQSQGTTGKRDGERMDLGGVDMLDDGLDWNPGDMVDRVGWRQFAGTQSAFHKSNFCLTKRETNQSNFFMVCSHLLCLTMMMVSAFFFWLQAHVCKTGSLCATFLVNIDNQSDKTVTFNGKVYKLPAWSVSILPDCKNVVLNTAQVCALSCSRQRSRVSGTNLDLGSDFGQDNGWRNLSVLDGGLDWNPGDVVDRVGRRS</sequence>
<keyword evidence="1" id="KW-0812">Transmembrane</keyword>